<keyword evidence="3" id="KW-1185">Reference proteome</keyword>
<feature type="compositionally biased region" description="Polar residues" evidence="1">
    <location>
        <begin position="45"/>
        <end position="54"/>
    </location>
</feature>
<dbReference type="EMBL" id="JBANAX010000325">
    <property type="protein sequence ID" value="KAL1213976.1"/>
    <property type="molecule type" value="Genomic_DNA"/>
</dbReference>
<proteinExistence type="predicted"/>
<evidence type="ECO:0000313" key="2">
    <source>
        <dbReference type="EMBL" id="KAL1213976.1"/>
    </source>
</evidence>
<evidence type="ECO:0000313" key="3">
    <source>
        <dbReference type="Proteomes" id="UP001558713"/>
    </source>
</evidence>
<comment type="caution">
    <text evidence="2">The sequence shown here is derived from an EMBL/GenBank/DDBJ whole genome shotgun (WGS) entry which is preliminary data.</text>
</comment>
<evidence type="ECO:0000256" key="1">
    <source>
        <dbReference type="SAM" id="MobiDB-lite"/>
    </source>
</evidence>
<name>A0ABD1BI87_CARAN</name>
<feature type="compositionally biased region" description="Basic residues" evidence="1">
    <location>
        <begin position="89"/>
        <end position="102"/>
    </location>
</feature>
<dbReference type="Proteomes" id="UP001558713">
    <property type="component" value="Unassembled WGS sequence"/>
</dbReference>
<gene>
    <name evidence="2" type="ORF">V5N11_007339</name>
</gene>
<reference evidence="2 3" key="1">
    <citation type="submission" date="2024-04" db="EMBL/GenBank/DDBJ databases">
        <title>Genome assembly C_amara_ONT_v2.</title>
        <authorList>
            <person name="Yant L."/>
            <person name="Moore C."/>
            <person name="Slenker M."/>
        </authorList>
    </citation>
    <scope>NUCLEOTIDE SEQUENCE [LARGE SCALE GENOMIC DNA]</scope>
    <source>
        <tissue evidence="2">Leaf</tissue>
    </source>
</reference>
<organism evidence="2 3">
    <name type="scientific">Cardamine amara subsp. amara</name>
    <dbReference type="NCBI Taxonomy" id="228776"/>
    <lineage>
        <taxon>Eukaryota</taxon>
        <taxon>Viridiplantae</taxon>
        <taxon>Streptophyta</taxon>
        <taxon>Embryophyta</taxon>
        <taxon>Tracheophyta</taxon>
        <taxon>Spermatophyta</taxon>
        <taxon>Magnoliopsida</taxon>
        <taxon>eudicotyledons</taxon>
        <taxon>Gunneridae</taxon>
        <taxon>Pentapetalae</taxon>
        <taxon>rosids</taxon>
        <taxon>malvids</taxon>
        <taxon>Brassicales</taxon>
        <taxon>Brassicaceae</taxon>
        <taxon>Cardamineae</taxon>
        <taxon>Cardamine</taxon>
    </lineage>
</organism>
<feature type="region of interest" description="Disordered" evidence="1">
    <location>
        <begin position="1"/>
        <end position="66"/>
    </location>
</feature>
<dbReference type="AlphaFoldDB" id="A0ABD1BI87"/>
<feature type="region of interest" description="Disordered" evidence="1">
    <location>
        <begin position="78"/>
        <end position="102"/>
    </location>
</feature>
<accession>A0ABD1BI87</accession>
<sequence>MEKRSESDSSEIMGDWDFTPPVDPEGITMISVPTSQESKDARSNPLETRVSTSIVAGEGKEEAARRVLPPWMEPSYEWGSGKWREDGRKKKKRRIKRKRVKR</sequence>
<protein>
    <submittedName>
        <fullName evidence="2">Uncharacterized protein</fullName>
    </submittedName>
</protein>